<dbReference type="InterPro" id="IPR000073">
    <property type="entry name" value="AB_hydrolase_1"/>
</dbReference>
<dbReference type="InterPro" id="IPR029058">
    <property type="entry name" value="AB_hydrolase_fold"/>
</dbReference>
<evidence type="ECO:0000259" key="1">
    <source>
        <dbReference type="Pfam" id="PF00561"/>
    </source>
</evidence>
<dbReference type="SUPFAM" id="SSF53474">
    <property type="entry name" value="alpha/beta-Hydrolases"/>
    <property type="match status" value="1"/>
</dbReference>
<name>A0A6J6DC96_9ZZZZ</name>
<protein>
    <submittedName>
        <fullName evidence="2">Unannotated protein</fullName>
    </submittedName>
</protein>
<sequence>MAAIESYGGDPRIIATRAEIERVQVALAAAGNILLGQLDLTDFLNAPLKRIGLAMEMPGFSERINYLLAALQNAAKEYFDGEALVAKELTDIGLVSAPVFAAGLIAIGNEAGLVREGPAVAKEIRRFARGAPETLAQLARRTAMIDRPGRIAIERYGNIFIAYVPGTQNWLPLAGKNPLDLTSNLHAMKGAGLAASEKGLGLALQKSGAGANSKIYLVGHSQGGMVAANMALRDSRVAGIVTFGAPISQVAGQLKIPVVAIEHSNDVVPKLGLKANPLLENITTVVREVPIAQPVDALVEAHDISNYAKTAELADDSTEYGLKRVREQLLTGIGAGVGEVRVYELSRN</sequence>
<dbReference type="Gene3D" id="3.40.50.1820">
    <property type="entry name" value="alpha/beta hydrolase"/>
    <property type="match status" value="1"/>
</dbReference>
<dbReference type="CDD" id="cd00741">
    <property type="entry name" value="Lipase"/>
    <property type="match status" value="1"/>
</dbReference>
<proteinExistence type="predicted"/>
<organism evidence="2">
    <name type="scientific">freshwater metagenome</name>
    <dbReference type="NCBI Taxonomy" id="449393"/>
    <lineage>
        <taxon>unclassified sequences</taxon>
        <taxon>metagenomes</taxon>
        <taxon>ecological metagenomes</taxon>
    </lineage>
</organism>
<reference evidence="2" key="1">
    <citation type="submission" date="2020-05" db="EMBL/GenBank/DDBJ databases">
        <authorList>
            <person name="Chiriac C."/>
            <person name="Salcher M."/>
            <person name="Ghai R."/>
            <person name="Kavagutti S V."/>
        </authorList>
    </citation>
    <scope>NUCLEOTIDE SEQUENCE</scope>
</reference>
<dbReference type="EMBL" id="CAEZSZ010000111">
    <property type="protein sequence ID" value="CAB4559883.1"/>
    <property type="molecule type" value="Genomic_DNA"/>
</dbReference>
<dbReference type="Pfam" id="PF00561">
    <property type="entry name" value="Abhydrolase_1"/>
    <property type="match status" value="1"/>
</dbReference>
<dbReference type="AlphaFoldDB" id="A0A6J6DC96"/>
<accession>A0A6J6DC96</accession>
<gene>
    <name evidence="2" type="ORF">UFOPK1561_00831</name>
</gene>
<feature type="domain" description="AB hydrolase-1" evidence="1">
    <location>
        <begin position="213"/>
        <end position="245"/>
    </location>
</feature>
<evidence type="ECO:0000313" key="2">
    <source>
        <dbReference type="EMBL" id="CAB4559883.1"/>
    </source>
</evidence>